<dbReference type="InterPro" id="IPR036878">
    <property type="entry name" value="Glu_permease_IIB"/>
</dbReference>
<name>A0ABW7LW27_9PSED</name>
<evidence type="ECO:0000313" key="5">
    <source>
        <dbReference type="EMBL" id="MFH6565746.1"/>
    </source>
</evidence>
<dbReference type="PROSITE" id="PS51098">
    <property type="entry name" value="PTS_EIIB_TYPE_1"/>
    <property type="match status" value="1"/>
</dbReference>
<keyword evidence="5" id="KW-0762">Sugar transport</keyword>
<dbReference type="RefSeq" id="WP_321836570.1">
    <property type="nucleotide sequence ID" value="NZ_CAVMKE010000001.1"/>
</dbReference>
<sequence>MFDKVRKAFWKALTPDLVADAPAKPASTLDEAILAALGGASNVKSEQRVALTRIRVELDDITRLDPHALRLAGVPGVLSLPGGLVHLVVGL</sequence>
<comment type="caution">
    <text evidence="5">The sequence shown here is derived from an EMBL/GenBank/DDBJ whole genome shotgun (WGS) entry which is preliminary data.</text>
</comment>
<dbReference type="InterPro" id="IPR001996">
    <property type="entry name" value="PTS_IIB_1"/>
</dbReference>
<keyword evidence="5" id="KW-0813">Transport</keyword>
<protein>
    <submittedName>
        <fullName evidence="5">PTS glucose transporter subunit IIB</fullName>
    </submittedName>
</protein>
<dbReference type="SUPFAM" id="SSF55604">
    <property type="entry name" value="Glucose permease domain IIB"/>
    <property type="match status" value="1"/>
</dbReference>
<evidence type="ECO:0000256" key="3">
    <source>
        <dbReference type="PROSITE-ProRule" id="PRU00421"/>
    </source>
</evidence>
<dbReference type="EMBL" id="JBINXB010000006">
    <property type="protein sequence ID" value="MFH6565746.1"/>
    <property type="molecule type" value="Genomic_DNA"/>
</dbReference>
<feature type="domain" description="PTS EIIB type-1" evidence="4">
    <location>
        <begin position="27"/>
        <end position="91"/>
    </location>
</feature>
<organism evidence="5 6">
    <name type="scientific">Pseudomonas kulmbachensis</name>
    <dbReference type="NCBI Taxonomy" id="3043408"/>
    <lineage>
        <taxon>Bacteria</taxon>
        <taxon>Pseudomonadati</taxon>
        <taxon>Pseudomonadota</taxon>
        <taxon>Gammaproteobacteria</taxon>
        <taxon>Pseudomonadales</taxon>
        <taxon>Pseudomonadaceae</taxon>
        <taxon>Pseudomonas</taxon>
    </lineage>
</organism>
<keyword evidence="1" id="KW-0808">Transferase</keyword>
<dbReference type="Proteomes" id="UP001609821">
    <property type="component" value="Unassembled WGS sequence"/>
</dbReference>
<evidence type="ECO:0000256" key="2">
    <source>
        <dbReference type="ARBA" id="ARBA00022683"/>
    </source>
</evidence>
<keyword evidence="6" id="KW-1185">Reference proteome</keyword>
<evidence type="ECO:0000259" key="4">
    <source>
        <dbReference type="PROSITE" id="PS51098"/>
    </source>
</evidence>
<comment type="caution">
    <text evidence="3">Lacks conserved residue(s) required for the propagation of feature annotation.</text>
</comment>
<keyword evidence="2" id="KW-0598">Phosphotransferase system</keyword>
<evidence type="ECO:0000313" key="6">
    <source>
        <dbReference type="Proteomes" id="UP001609821"/>
    </source>
</evidence>
<evidence type="ECO:0000256" key="1">
    <source>
        <dbReference type="ARBA" id="ARBA00022679"/>
    </source>
</evidence>
<dbReference type="Gene3D" id="3.30.1360.60">
    <property type="entry name" value="Glucose permease domain IIB"/>
    <property type="match status" value="1"/>
</dbReference>
<accession>A0ABW7LW27</accession>
<reference evidence="5 6" key="1">
    <citation type="submission" date="2024-10" db="EMBL/GenBank/DDBJ databases">
        <title>Aeromonas and Pseudomonas from the Cagarras Archipelago, Rio de Janeiro, Brazil.</title>
        <authorList>
            <person name="Canellas A.L.B."/>
            <person name="Laport M.S."/>
        </authorList>
    </citation>
    <scope>NUCLEOTIDE SEQUENCE [LARGE SCALE GENOMIC DNA]</scope>
    <source>
        <strain evidence="5 6">CPF-4</strain>
    </source>
</reference>
<proteinExistence type="predicted"/>
<gene>
    <name evidence="5" type="ORF">ACHMWK_07170</name>
</gene>